<reference evidence="1" key="2">
    <citation type="journal article" date="2021" name="Microbiome">
        <title>Successional dynamics and alternative stable states in a saline activated sludge microbial community over 9 years.</title>
        <authorList>
            <person name="Wang Y."/>
            <person name="Ye J."/>
            <person name="Ju F."/>
            <person name="Liu L."/>
            <person name="Boyd J.A."/>
            <person name="Deng Y."/>
            <person name="Parks D.H."/>
            <person name="Jiang X."/>
            <person name="Yin X."/>
            <person name="Woodcroft B.J."/>
            <person name="Tyson G.W."/>
            <person name="Hugenholtz P."/>
            <person name="Polz M.F."/>
            <person name="Zhang T."/>
        </authorList>
    </citation>
    <scope>NUCLEOTIDE SEQUENCE</scope>
    <source>
        <strain evidence="1">HKST-UBA02</strain>
    </source>
</reference>
<dbReference type="Pfam" id="PF03783">
    <property type="entry name" value="CsgG"/>
    <property type="match status" value="1"/>
</dbReference>
<dbReference type="AlphaFoldDB" id="A0A956SFI5"/>
<dbReference type="InterPro" id="IPR011990">
    <property type="entry name" value="TPR-like_helical_dom_sf"/>
</dbReference>
<proteinExistence type="predicted"/>
<organism evidence="1 2">
    <name type="scientific">Eiseniibacteriota bacterium</name>
    <dbReference type="NCBI Taxonomy" id="2212470"/>
    <lineage>
        <taxon>Bacteria</taxon>
        <taxon>Candidatus Eiseniibacteriota</taxon>
    </lineage>
</organism>
<evidence type="ECO:0000313" key="2">
    <source>
        <dbReference type="Proteomes" id="UP000739538"/>
    </source>
</evidence>
<protein>
    <recommendedName>
        <fullName evidence="3">Tetratricopeptide repeat protein</fullName>
    </recommendedName>
</protein>
<accession>A0A956SFI5</accession>
<evidence type="ECO:0008006" key="3">
    <source>
        <dbReference type="Google" id="ProtNLM"/>
    </source>
</evidence>
<comment type="caution">
    <text evidence="1">The sequence shown here is derived from an EMBL/GenBank/DDBJ whole genome shotgun (WGS) entry which is preliminary data.</text>
</comment>
<gene>
    <name evidence="1" type="ORF">KDA27_17220</name>
</gene>
<evidence type="ECO:0000313" key="1">
    <source>
        <dbReference type="EMBL" id="MCA9757549.1"/>
    </source>
</evidence>
<dbReference type="SUPFAM" id="SSF48452">
    <property type="entry name" value="TPR-like"/>
    <property type="match status" value="1"/>
</dbReference>
<dbReference type="Gene3D" id="3.40.50.10610">
    <property type="entry name" value="ABC-type transport auxiliary lipoprotein component"/>
    <property type="match status" value="1"/>
</dbReference>
<dbReference type="Proteomes" id="UP000739538">
    <property type="component" value="Unassembled WGS sequence"/>
</dbReference>
<name>A0A956SFI5_UNCEI</name>
<reference evidence="1" key="1">
    <citation type="submission" date="2020-04" db="EMBL/GenBank/DDBJ databases">
        <authorList>
            <person name="Zhang T."/>
        </authorList>
    </citation>
    <scope>NUCLEOTIDE SEQUENCE</scope>
    <source>
        <strain evidence="1">HKST-UBA02</strain>
    </source>
</reference>
<dbReference type="EMBL" id="JAGQHS010000105">
    <property type="protein sequence ID" value="MCA9757549.1"/>
    <property type="molecule type" value="Genomic_DNA"/>
</dbReference>
<dbReference type="GO" id="GO:0030288">
    <property type="term" value="C:outer membrane-bounded periplasmic space"/>
    <property type="evidence" value="ECO:0007669"/>
    <property type="project" value="InterPro"/>
</dbReference>
<sequence>MSDELLASSSLDPVSRRDILLLMAKAQVHAGRPLEARRLLETLREEDPNYELDGQLHRVLWPHYLAVFGAELRPRPGLKTICVFDFENRVVGPEAANWDGLGATLARKFETALAGATELRLVERERIDYILRELDLCEKQSPDTRVCAGRLAGAQIMIFGEFTKLGKDSEVFVRIAETETSYLLGGSDKSVRGDLDKTVELIDALSRDVAKELDVHINAPRRSSNRYQAWYHYGKALDQLALGEIDQGYQSLVAALEEDPEFEQAKEALDEFPYAPAGGNQALSVETR</sequence>
<dbReference type="InterPro" id="IPR005534">
    <property type="entry name" value="Curli_assmbl/transp-comp_CsgG"/>
</dbReference>